<dbReference type="EMBL" id="JELX01003806">
    <property type="protein sequence ID" value="KYF51256.1"/>
    <property type="molecule type" value="Genomic_DNA"/>
</dbReference>
<evidence type="ECO:0008006" key="5">
    <source>
        <dbReference type="Google" id="ProtNLM"/>
    </source>
</evidence>
<evidence type="ECO:0000256" key="1">
    <source>
        <dbReference type="SAM" id="MobiDB-lite"/>
    </source>
</evidence>
<dbReference type="Proteomes" id="UP000075604">
    <property type="component" value="Unassembled WGS sequence"/>
</dbReference>
<evidence type="ECO:0000313" key="4">
    <source>
        <dbReference type="Proteomes" id="UP000075604"/>
    </source>
</evidence>
<gene>
    <name evidence="3" type="ORF">BE04_22780</name>
</gene>
<comment type="caution">
    <text evidence="3">The sequence shown here is derived from an EMBL/GenBank/DDBJ whole genome shotgun (WGS) entry which is preliminary data.</text>
</comment>
<proteinExistence type="predicted"/>
<keyword evidence="2" id="KW-0732">Signal</keyword>
<reference evidence="3 4" key="1">
    <citation type="submission" date="2014-02" db="EMBL/GenBank/DDBJ databases">
        <title>The small core and large imbalanced accessory genome model reveals a collaborative survival strategy of Sorangium cellulosum strains in nature.</title>
        <authorList>
            <person name="Han K."/>
            <person name="Peng R."/>
            <person name="Blom J."/>
            <person name="Li Y.-Z."/>
        </authorList>
    </citation>
    <scope>NUCLEOTIDE SEQUENCE [LARGE SCALE GENOMIC DNA]</scope>
    <source>
        <strain evidence="3 4">So0157-18</strain>
    </source>
</reference>
<feature type="region of interest" description="Disordered" evidence="1">
    <location>
        <begin position="193"/>
        <end position="215"/>
    </location>
</feature>
<organism evidence="3 4">
    <name type="scientific">Sorangium cellulosum</name>
    <name type="common">Polyangium cellulosum</name>
    <dbReference type="NCBI Taxonomy" id="56"/>
    <lineage>
        <taxon>Bacteria</taxon>
        <taxon>Pseudomonadati</taxon>
        <taxon>Myxococcota</taxon>
        <taxon>Polyangia</taxon>
        <taxon>Polyangiales</taxon>
        <taxon>Polyangiaceae</taxon>
        <taxon>Sorangium</taxon>
    </lineage>
</organism>
<protein>
    <recommendedName>
        <fullName evidence="5">Secreted protein</fullName>
    </recommendedName>
</protein>
<name>A0A150P6L7_SORCE</name>
<evidence type="ECO:0000256" key="2">
    <source>
        <dbReference type="SAM" id="SignalP"/>
    </source>
</evidence>
<feature type="compositionally biased region" description="Basic and acidic residues" evidence="1">
    <location>
        <begin position="203"/>
        <end position="215"/>
    </location>
</feature>
<accession>A0A150P6L7</accession>
<sequence length="215" mass="22667">MNTYRIVNGLGFVCFGVVAIALAGCAVDATDEDALVDDVVDEDLAEAEQASGIECAGAAATAAFVGGINYTSPQSYSTASCYKGVVLDVQSYSSLYAQNPSGSVFPGRTTVEWADGLPTLADPDRIAKCESTYLAADLFEKVGPSWVYKTTKESLGIWTPFFDGGFCAGPGVSFSSEMQAGKTYRISATARTHKSSSAATRKLHVESREPVKAPR</sequence>
<feature type="signal peptide" evidence="2">
    <location>
        <begin position="1"/>
        <end position="23"/>
    </location>
</feature>
<dbReference type="AlphaFoldDB" id="A0A150P6L7"/>
<dbReference type="PROSITE" id="PS51257">
    <property type="entry name" value="PROKAR_LIPOPROTEIN"/>
    <property type="match status" value="1"/>
</dbReference>
<evidence type="ECO:0000313" key="3">
    <source>
        <dbReference type="EMBL" id="KYF51256.1"/>
    </source>
</evidence>
<feature type="chain" id="PRO_5007565609" description="Secreted protein" evidence="2">
    <location>
        <begin position="24"/>
        <end position="215"/>
    </location>
</feature>